<proteinExistence type="predicted"/>
<protein>
    <submittedName>
        <fullName evidence="1">Uncharacterized protein</fullName>
    </submittedName>
</protein>
<dbReference type="EMBL" id="VTOW01000001">
    <property type="protein sequence ID" value="NKE69890.1"/>
    <property type="molecule type" value="Genomic_DNA"/>
</dbReference>
<dbReference type="AlphaFoldDB" id="A0A7X6DMG4"/>
<keyword evidence="2" id="KW-1185">Reference proteome</keyword>
<organism evidence="1 2">
    <name type="scientific">Candidatus Manganitrophus noduliformans</name>
    <dbReference type="NCBI Taxonomy" id="2606439"/>
    <lineage>
        <taxon>Bacteria</taxon>
        <taxon>Pseudomonadati</taxon>
        <taxon>Nitrospirota</taxon>
        <taxon>Nitrospiria</taxon>
        <taxon>Candidatus Troglogloeales</taxon>
        <taxon>Candidatus Manganitrophaceae</taxon>
        <taxon>Candidatus Manganitrophus</taxon>
    </lineage>
</organism>
<sequence length="77" mass="8918">MGMPRYQCHKKVWALKIRSVEGNRITPEESGYASFVVPDEFIQKHNPQIGGYFVVYEDGYHSYSPAKAFEEGYTLIR</sequence>
<reference evidence="1 2" key="1">
    <citation type="journal article" date="2020" name="Nature">
        <title>Bacterial chemolithoautotrophy via manganese oxidation.</title>
        <authorList>
            <person name="Yu H."/>
            <person name="Leadbetter J.R."/>
        </authorList>
    </citation>
    <scope>NUCLEOTIDE SEQUENCE [LARGE SCALE GENOMIC DNA]</scope>
    <source>
        <strain evidence="1 2">Mn-1</strain>
    </source>
</reference>
<evidence type="ECO:0000313" key="1">
    <source>
        <dbReference type="EMBL" id="NKE69890.1"/>
    </source>
</evidence>
<comment type="caution">
    <text evidence="1">The sequence shown here is derived from an EMBL/GenBank/DDBJ whole genome shotgun (WGS) entry which is preliminary data.</text>
</comment>
<gene>
    <name evidence="1" type="ORF">MNODULE_03900</name>
</gene>
<accession>A0A7X6DMG4</accession>
<name>A0A7X6DMG4_9BACT</name>
<dbReference type="Proteomes" id="UP000534783">
    <property type="component" value="Unassembled WGS sequence"/>
</dbReference>
<evidence type="ECO:0000313" key="2">
    <source>
        <dbReference type="Proteomes" id="UP000534783"/>
    </source>
</evidence>